<dbReference type="NCBIfam" id="TIGR04178">
    <property type="entry name" value="exo_archaeo"/>
    <property type="match status" value="1"/>
</dbReference>
<comment type="caution">
    <text evidence="10">The sequence shown here is derived from an EMBL/GenBank/DDBJ whole genome shotgun (WGS) entry which is preliminary data.</text>
</comment>
<feature type="transmembrane region" description="Helical" evidence="9">
    <location>
        <begin position="131"/>
        <end position="151"/>
    </location>
</feature>
<evidence type="ECO:0000256" key="3">
    <source>
        <dbReference type="ARBA" id="ARBA00022670"/>
    </source>
</evidence>
<gene>
    <name evidence="10" type="ORF">GCM10009639_23850</name>
</gene>
<keyword evidence="11" id="KW-1185">Reference proteome</keyword>
<organism evidence="10 11">
    <name type="scientific">Kitasatospora putterlickiae</name>
    <dbReference type="NCBI Taxonomy" id="221725"/>
    <lineage>
        <taxon>Bacteria</taxon>
        <taxon>Bacillati</taxon>
        <taxon>Actinomycetota</taxon>
        <taxon>Actinomycetes</taxon>
        <taxon>Kitasatosporales</taxon>
        <taxon>Streptomycetaceae</taxon>
        <taxon>Kitasatospora</taxon>
    </lineage>
</organism>
<evidence type="ECO:0000256" key="8">
    <source>
        <dbReference type="SAM" id="MobiDB-lite"/>
    </source>
</evidence>
<evidence type="ECO:0000256" key="7">
    <source>
        <dbReference type="ARBA" id="ARBA00023136"/>
    </source>
</evidence>
<protein>
    <recommendedName>
        <fullName evidence="12">Exosortase/archaeosortase family protein</fullName>
    </recommendedName>
</protein>
<keyword evidence="2" id="KW-1003">Cell membrane</keyword>
<evidence type="ECO:0000313" key="11">
    <source>
        <dbReference type="Proteomes" id="UP001499863"/>
    </source>
</evidence>
<feature type="compositionally biased region" description="Polar residues" evidence="8">
    <location>
        <begin position="1"/>
        <end position="15"/>
    </location>
</feature>
<evidence type="ECO:0000256" key="2">
    <source>
        <dbReference type="ARBA" id="ARBA00022475"/>
    </source>
</evidence>
<evidence type="ECO:0000256" key="9">
    <source>
        <dbReference type="SAM" id="Phobius"/>
    </source>
</evidence>
<keyword evidence="6 9" id="KW-1133">Transmembrane helix</keyword>
<feature type="transmembrane region" description="Helical" evidence="9">
    <location>
        <begin position="96"/>
        <end position="119"/>
    </location>
</feature>
<feature type="region of interest" description="Disordered" evidence="8">
    <location>
        <begin position="1"/>
        <end position="22"/>
    </location>
</feature>
<dbReference type="Pfam" id="PF09721">
    <property type="entry name" value="Exosortase_EpsH"/>
    <property type="match status" value="1"/>
</dbReference>
<evidence type="ECO:0000313" key="10">
    <source>
        <dbReference type="EMBL" id="GAA1392363.1"/>
    </source>
</evidence>
<dbReference type="InterPro" id="IPR019127">
    <property type="entry name" value="Exosortase"/>
</dbReference>
<reference evidence="10 11" key="1">
    <citation type="journal article" date="2019" name="Int. J. Syst. Evol. Microbiol.">
        <title>The Global Catalogue of Microorganisms (GCM) 10K type strain sequencing project: providing services to taxonomists for standard genome sequencing and annotation.</title>
        <authorList>
            <consortium name="The Broad Institute Genomics Platform"/>
            <consortium name="The Broad Institute Genome Sequencing Center for Infectious Disease"/>
            <person name="Wu L."/>
            <person name="Ma J."/>
        </authorList>
    </citation>
    <scope>NUCLEOTIDE SEQUENCE [LARGE SCALE GENOMIC DNA]</scope>
    <source>
        <strain evidence="10 11">JCM 12393</strain>
    </source>
</reference>
<comment type="subcellular location">
    <subcellularLocation>
        <location evidence="1">Cell membrane</location>
        <topology evidence="1">Multi-pass membrane protein</topology>
    </subcellularLocation>
</comment>
<evidence type="ECO:0000256" key="5">
    <source>
        <dbReference type="ARBA" id="ARBA00022801"/>
    </source>
</evidence>
<evidence type="ECO:0008006" key="12">
    <source>
        <dbReference type="Google" id="ProtNLM"/>
    </source>
</evidence>
<proteinExistence type="predicted"/>
<keyword evidence="3" id="KW-0645">Protease</keyword>
<keyword evidence="5" id="KW-0378">Hydrolase</keyword>
<dbReference type="InterPro" id="IPR026392">
    <property type="entry name" value="Exo/Archaeosortase_dom"/>
</dbReference>
<evidence type="ECO:0000256" key="4">
    <source>
        <dbReference type="ARBA" id="ARBA00022692"/>
    </source>
</evidence>
<dbReference type="RefSeq" id="WP_344332901.1">
    <property type="nucleotide sequence ID" value="NZ_BAAAKJ010000122.1"/>
</dbReference>
<feature type="transmembrane region" description="Helical" evidence="9">
    <location>
        <begin position="163"/>
        <end position="185"/>
    </location>
</feature>
<evidence type="ECO:0000256" key="6">
    <source>
        <dbReference type="ARBA" id="ARBA00022989"/>
    </source>
</evidence>
<name>A0ABN1XXC0_9ACTN</name>
<dbReference type="EMBL" id="BAAAKJ010000122">
    <property type="protein sequence ID" value="GAA1392363.1"/>
    <property type="molecule type" value="Genomic_DNA"/>
</dbReference>
<evidence type="ECO:0000256" key="1">
    <source>
        <dbReference type="ARBA" id="ARBA00004651"/>
    </source>
</evidence>
<keyword evidence="4 9" id="KW-0812">Transmembrane</keyword>
<sequence length="201" mass="21216">MTTETSSLAGPSSWTTHRHGPAAGRTTALGRVFGPVLLGTSGLLVAGEHFYRHQELTAAAWLVEHLLGLRTMLLAGPNAPVLYAGTEAGLHRGIALTAGCSSAMLMAPFALLTGLLLLFSTRRPVRLLRAFAVAAAILVATNLGRLTLIVAMQHHLGEAGFSWAHVLLGSVLMMAAALAAFLLYLRIVARKPAHDGEEPEQ</sequence>
<dbReference type="Proteomes" id="UP001499863">
    <property type="component" value="Unassembled WGS sequence"/>
</dbReference>
<accession>A0ABN1XXC0</accession>
<keyword evidence="7 9" id="KW-0472">Membrane</keyword>